<sequence>MLKLIEGNADSFAQRAETYYKKRPELITIVEDFYRAHRSLAERFDHLKSSSSDNGLRSSKFHHQETMESVCDSNSQFEDADSEIEDPVYEEEDQNASSSDDSPPFEDKEEAIEKDLEVVNCKEDQTLKLEQEKLKLIEETDALRKQLLEKDEEKREVIRQLSLTIETLKEENLKLKRRLDVESIKKRSSRSVFEFEHIHKLFYIMWEGGKKKV</sequence>
<dbReference type="OrthoDB" id="2019833at2759"/>
<dbReference type="PANTHER" id="PTHR32258">
    <property type="entry name" value="PROTEIN NETWORKED 4A"/>
    <property type="match status" value="1"/>
</dbReference>
<dbReference type="AlphaFoldDB" id="A0A087H5Z3"/>
<dbReference type="PANTHER" id="PTHR32258:SF28">
    <property type="entry name" value="PROTEIN NETWORKED 3A-RELATED"/>
    <property type="match status" value="1"/>
</dbReference>
<proteinExistence type="inferred from homology"/>
<gene>
    <name evidence="6" type="ordered locus">AALP_Aa4g270800</name>
</gene>
<dbReference type="PROSITE" id="PS51774">
    <property type="entry name" value="NAB"/>
    <property type="match status" value="1"/>
</dbReference>
<protein>
    <recommendedName>
        <fullName evidence="5">NAB domain-containing protein</fullName>
    </recommendedName>
</protein>
<evidence type="ECO:0000259" key="5">
    <source>
        <dbReference type="PROSITE" id="PS51774"/>
    </source>
</evidence>
<dbReference type="Proteomes" id="UP000029120">
    <property type="component" value="Chromosome 4"/>
</dbReference>
<keyword evidence="7" id="KW-1185">Reference proteome</keyword>
<feature type="coiled-coil region" evidence="3">
    <location>
        <begin position="151"/>
        <end position="185"/>
    </location>
</feature>
<dbReference type="InterPro" id="IPR051861">
    <property type="entry name" value="NET_actin-binding_domain"/>
</dbReference>
<reference evidence="7" key="1">
    <citation type="journal article" date="2015" name="Nat. Plants">
        <title>Genome expansion of Arabis alpina linked with retrotransposition and reduced symmetric DNA methylation.</title>
        <authorList>
            <person name="Willing E.M."/>
            <person name="Rawat V."/>
            <person name="Mandakova T."/>
            <person name="Maumus F."/>
            <person name="James G.V."/>
            <person name="Nordstroem K.J."/>
            <person name="Becker C."/>
            <person name="Warthmann N."/>
            <person name="Chica C."/>
            <person name="Szarzynska B."/>
            <person name="Zytnicki M."/>
            <person name="Albani M.C."/>
            <person name="Kiefer C."/>
            <person name="Bergonzi S."/>
            <person name="Castaings L."/>
            <person name="Mateos J.L."/>
            <person name="Berns M.C."/>
            <person name="Bujdoso N."/>
            <person name="Piofczyk T."/>
            <person name="de Lorenzo L."/>
            <person name="Barrero-Sicilia C."/>
            <person name="Mateos I."/>
            <person name="Piednoel M."/>
            <person name="Hagmann J."/>
            <person name="Chen-Min-Tao R."/>
            <person name="Iglesias-Fernandez R."/>
            <person name="Schuster S.C."/>
            <person name="Alonso-Blanco C."/>
            <person name="Roudier F."/>
            <person name="Carbonero P."/>
            <person name="Paz-Ares J."/>
            <person name="Davis S.J."/>
            <person name="Pecinka A."/>
            <person name="Quesneville H."/>
            <person name="Colot V."/>
            <person name="Lysak M.A."/>
            <person name="Weigel D."/>
            <person name="Coupland G."/>
            <person name="Schneeberger K."/>
        </authorList>
    </citation>
    <scope>NUCLEOTIDE SEQUENCE [LARGE SCALE GENOMIC DNA]</scope>
    <source>
        <strain evidence="7">cv. Pajares</strain>
    </source>
</reference>
<dbReference type="Pfam" id="PF07765">
    <property type="entry name" value="KIP1"/>
    <property type="match status" value="1"/>
</dbReference>
<evidence type="ECO:0000256" key="1">
    <source>
        <dbReference type="ARBA" id="ARBA00023054"/>
    </source>
</evidence>
<dbReference type="EMBL" id="CM002872">
    <property type="protein sequence ID" value="KFK37545.1"/>
    <property type="molecule type" value="Genomic_DNA"/>
</dbReference>
<dbReference type="GO" id="GO:0005774">
    <property type="term" value="C:vacuolar membrane"/>
    <property type="evidence" value="ECO:0007669"/>
    <property type="project" value="TreeGrafter"/>
</dbReference>
<dbReference type="InterPro" id="IPR011684">
    <property type="entry name" value="NAB"/>
</dbReference>
<comment type="similarity">
    <text evidence="2">Belongs to the NET family.</text>
</comment>
<evidence type="ECO:0000256" key="3">
    <source>
        <dbReference type="SAM" id="Coils"/>
    </source>
</evidence>
<feature type="region of interest" description="Disordered" evidence="4">
    <location>
        <begin position="64"/>
        <end position="108"/>
    </location>
</feature>
<feature type="domain" description="NAB" evidence="5">
    <location>
        <begin position="1"/>
        <end position="51"/>
    </location>
</feature>
<dbReference type="eggNOG" id="ENOG502R3Z2">
    <property type="taxonomic scope" value="Eukaryota"/>
</dbReference>
<accession>A0A087H5Z3</accession>
<evidence type="ECO:0000256" key="4">
    <source>
        <dbReference type="SAM" id="MobiDB-lite"/>
    </source>
</evidence>
<evidence type="ECO:0000313" key="6">
    <source>
        <dbReference type="EMBL" id="KFK37545.1"/>
    </source>
</evidence>
<organism evidence="6 7">
    <name type="scientific">Arabis alpina</name>
    <name type="common">Alpine rock-cress</name>
    <dbReference type="NCBI Taxonomy" id="50452"/>
    <lineage>
        <taxon>Eukaryota</taxon>
        <taxon>Viridiplantae</taxon>
        <taxon>Streptophyta</taxon>
        <taxon>Embryophyta</taxon>
        <taxon>Tracheophyta</taxon>
        <taxon>Spermatophyta</taxon>
        <taxon>Magnoliopsida</taxon>
        <taxon>eudicotyledons</taxon>
        <taxon>Gunneridae</taxon>
        <taxon>Pentapetalae</taxon>
        <taxon>rosids</taxon>
        <taxon>malvids</taxon>
        <taxon>Brassicales</taxon>
        <taxon>Brassicaceae</taxon>
        <taxon>Arabideae</taxon>
        <taxon>Arabis</taxon>
    </lineage>
</organism>
<feature type="compositionally biased region" description="Acidic residues" evidence="4">
    <location>
        <begin position="78"/>
        <end position="94"/>
    </location>
</feature>
<evidence type="ECO:0000256" key="2">
    <source>
        <dbReference type="ARBA" id="ARBA00038006"/>
    </source>
</evidence>
<name>A0A087H5Z3_ARAAL</name>
<keyword evidence="1 3" id="KW-0175">Coiled coil</keyword>
<dbReference type="GO" id="GO:0003779">
    <property type="term" value="F:actin binding"/>
    <property type="evidence" value="ECO:0007669"/>
    <property type="project" value="InterPro"/>
</dbReference>
<evidence type="ECO:0000313" key="7">
    <source>
        <dbReference type="Proteomes" id="UP000029120"/>
    </source>
</evidence>
<dbReference type="Gramene" id="KFK37545">
    <property type="protein sequence ID" value="KFK37545"/>
    <property type="gene ID" value="AALP_AA4G270800"/>
</dbReference>